<protein>
    <recommendedName>
        <fullName evidence="4">Secreted protein</fullName>
    </recommendedName>
</protein>
<proteinExistence type="predicted"/>
<gene>
    <name evidence="2" type="ORF">QBC36DRAFT_78655</name>
</gene>
<dbReference type="AlphaFoldDB" id="A0AAN7A9Q1"/>
<evidence type="ECO:0000256" key="1">
    <source>
        <dbReference type="SAM" id="SignalP"/>
    </source>
</evidence>
<dbReference type="EMBL" id="MU866119">
    <property type="protein sequence ID" value="KAK4179303.1"/>
    <property type="molecule type" value="Genomic_DNA"/>
</dbReference>
<comment type="caution">
    <text evidence="2">The sequence shown here is derived from an EMBL/GenBank/DDBJ whole genome shotgun (WGS) entry which is preliminary data.</text>
</comment>
<evidence type="ECO:0000313" key="3">
    <source>
        <dbReference type="Proteomes" id="UP001302321"/>
    </source>
</evidence>
<keyword evidence="3" id="KW-1185">Reference proteome</keyword>
<accession>A0AAN7A9Q1</accession>
<sequence length="100" mass="10997">MEAHCRCVLLLFLVVATHPIHAPPLPLDLIMGDRHFFTLSLFTPVTHLGLLRGCHGKAKSDFLYPLHACVSAQPPFSLALLQVGLVWLLVRPTAPSHSAR</sequence>
<reference evidence="2" key="1">
    <citation type="journal article" date="2023" name="Mol. Phylogenet. Evol.">
        <title>Genome-scale phylogeny and comparative genomics of the fungal order Sordariales.</title>
        <authorList>
            <person name="Hensen N."/>
            <person name="Bonometti L."/>
            <person name="Westerberg I."/>
            <person name="Brannstrom I.O."/>
            <person name="Guillou S."/>
            <person name="Cros-Aarteil S."/>
            <person name="Calhoun S."/>
            <person name="Haridas S."/>
            <person name="Kuo A."/>
            <person name="Mondo S."/>
            <person name="Pangilinan J."/>
            <person name="Riley R."/>
            <person name="LaButti K."/>
            <person name="Andreopoulos B."/>
            <person name="Lipzen A."/>
            <person name="Chen C."/>
            <person name="Yan M."/>
            <person name="Daum C."/>
            <person name="Ng V."/>
            <person name="Clum A."/>
            <person name="Steindorff A."/>
            <person name="Ohm R.A."/>
            <person name="Martin F."/>
            <person name="Silar P."/>
            <person name="Natvig D.O."/>
            <person name="Lalanne C."/>
            <person name="Gautier V."/>
            <person name="Ament-Velasquez S.L."/>
            <person name="Kruys A."/>
            <person name="Hutchinson M.I."/>
            <person name="Powell A.J."/>
            <person name="Barry K."/>
            <person name="Miller A.N."/>
            <person name="Grigoriev I.V."/>
            <person name="Debuchy R."/>
            <person name="Gladieux P."/>
            <person name="Hiltunen Thoren M."/>
            <person name="Johannesson H."/>
        </authorList>
    </citation>
    <scope>NUCLEOTIDE SEQUENCE</scope>
    <source>
        <strain evidence="2">CBS 892.96</strain>
    </source>
</reference>
<reference evidence="2" key="2">
    <citation type="submission" date="2023-05" db="EMBL/GenBank/DDBJ databases">
        <authorList>
            <consortium name="Lawrence Berkeley National Laboratory"/>
            <person name="Steindorff A."/>
            <person name="Hensen N."/>
            <person name="Bonometti L."/>
            <person name="Westerberg I."/>
            <person name="Brannstrom I.O."/>
            <person name="Guillou S."/>
            <person name="Cros-Aarteil S."/>
            <person name="Calhoun S."/>
            <person name="Haridas S."/>
            <person name="Kuo A."/>
            <person name="Mondo S."/>
            <person name="Pangilinan J."/>
            <person name="Riley R."/>
            <person name="Labutti K."/>
            <person name="Andreopoulos B."/>
            <person name="Lipzen A."/>
            <person name="Chen C."/>
            <person name="Yanf M."/>
            <person name="Daum C."/>
            <person name="Ng V."/>
            <person name="Clum A."/>
            <person name="Ohm R."/>
            <person name="Martin F."/>
            <person name="Silar P."/>
            <person name="Natvig D."/>
            <person name="Lalanne C."/>
            <person name="Gautier V."/>
            <person name="Ament-Velasquez S.L."/>
            <person name="Kruys A."/>
            <person name="Hutchinson M.I."/>
            <person name="Powell A.J."/>
            <person name="Barry K."/>
            <person name="Miller A.N."/>
            <person name="Grigoriev I.V."/>
            <person name="Debuchy R."/>
            <person name="Gladieux P."/>
            <person name="Thoren M.H."/>
            <person name="Johannesson H."/>
        </authorList>
    </citation>
    <scope>NUCLEOTIDE SEQUENCE</scope>
    <source>
        <strain evidence="2">CBS 892.96</strain>
    </source>
</reference>
<organism evidence="2 3">
    <name type="scientific">Triangularia setosa</name>
    <dbReference type="NCBI Taxonomy" id="2587417"/>
    <lineage>
        <taxon>Eukaryota</taxon>
        <taxon>Fungi</taxon>
        <taxon>Dikarya</taxon>
        <taxon>Ascomycota</taxon>
        <taxon>Pezizomycotina</taxon>
        <taxon>Sordariomycetes</taxon>
        <taxon>Sordariomycetidae</taxon>
        <taxon>Sordariales</taxon>
        <taxon>Podosporaceae</taxon>
        <taxon>Triangularia</taxon>
    </lineage>
</organism>
<evidence type="ECO:0000313" key="2">
    <source>
        <dbReference type="EMBL" id="KAK4179303.1"/>
    </source>
</evidence>
<dbReference type="Proteomes" id="UP001302321">
    <property type="component" value="Unassembled WGS sequence"/>
</dbReference>
<name>A0AAN7A9Q1_9PEZI</name>
<keyword evidence="1" id="KW-0732">Signal</keyword>
<evidence type="ECO:0008006" key="4">
    <source>
        <dbReference type="Google" id="ProtNLM"/>
    </source>
</evidence>
<feature type="signal peptide" evidence="1">
    <location>
        <begin position="1"/>
        <end position="22"/>
    </location>
</feature>
<feature type="chain" id="PRO_5042836939" description="Secreted protein" evidence="1">
    <location>
        <begin position="23"/>
        <end position="100"/>
    </location>
</feature>